<dbReference type="InterPro" id="IPR007421">
    <property type="entry name" value="Schlafen_AlbA_2_dom"/>
</dbReference>
<dbReference type="KEGG" id="vcop:MM50RIKEN_03940"/>
<gene>
    <name evidence="2" type="ORF">MM50RIKEN_03940</name>
</gene>
<protein>
    <recommendedName>
        <fullName evidence="1">Schlafen AlbA-2 domain-containing protein</fullName>
    </recommendedName>
</protein>
<reference evidence="2" key="1">
    <citation type="submission" date="2020-09" db="EMBL/GenBank/DDBJ databases">
        <title>New species isolated from human feces.</title>
        <authorList>
            <person name="Kitahara M."/>
            <person name="Shigeno Y."/>
            <person name="Shime M."/>
            <person name="Matsumoto Y."/>
            <person name="Nakamura S."/>
            <person name="Motooka D."/>
            <person name="Fukuoka S."/>
            <person name="Nishikawa H."/>
            <person name="Benno Y."/>
        </authorList>
    </citation>
    <scope>NUCLEOTIDE SEQUENCE</scope>
    <source>
        <strain evidence="2">MM50</strain>
    </source>
</reference>
<dbReference type="InterPro" id="IPR038475">
    <property type="entry name" value="RecG_C_sf"/>
</dbReference>
<dbReference type="AlphaFoldDB" id="A0A810Q5B5"/>
<dbReference type="EMBL" id="AP023418">
    <property type="protein sequence ID" value="BCK80631.1"/>
    <property type="molecule type" value="Genomic_DNA"/>
</dbReference>
<evidence type="ECO:0000259" key="1">
    <source>
        <dbReference type="Pfam" id="PF04326"/>
    </source>
</evidence>
<evidence type="ECO:0000313" key="3">
    <source>
        <dbReference type="Proteomes" id="UP000681035"/>
    </source>
</evidence>
<accession>A0A810Q5B5</accession>
<dbReference type="PANTHER" id="PTHR30595">
    <property type="entry name" value="GLPR-RELATED TRANSCRIPTIONAL REPRESSOR"/>
    <property type="match status" value="1"/>
</dbReference>
<sequence>MIDRWIAEATECDFKVALEVKKPKSWLKSVSAFANGIGGTLFFGIDNDRNAVGLDDAQTDAEAISRLIKERITPYPSFVLAPEREDGKDILVLSVSAGRSTPYYYKADGIMEAYIRIGNESVIAPSYALNQLILKGMHRTYDELVSEYDFKDYAFSKLRERYKAWTGNSMEEKLFDSFDMRDEHGKLTNAGALLADDSPIRHSRLFCTRWNGLDKSGGMVDALDSAEFSGSLIILLNEGVSFVKRNMKTRWKKTADSRVEMPDYCERSVFEALVNALIHRDYLILGSEVHIDIYDDRLTIYSPGGMPDGTRIQERDLSSISSTRRNPVLADIFGRLGYMERQGSGFKKITESYHAAHNYRAELEPKFYSDVTSFQVTLYNLNYGQSIDKTSISDENQLFDEQKAVVSEKNQLFETFLLGLKAKASTKETMLKLYHKFGFDAAFARADIMNLAGVTLLTGRCIDR</sequence>
<dbReference type="Pfam" id="PF04326">
    <property type="entry name" value="SLFN_AlbA_2"/>
    <property type="match status" value="1"/>
</dbReference>
<proteinExistence type="predicted"/>
<dbReference type="Pfam" id="PF13749">
    <property type="entry name" value="HATPase_c_4"/>
    <property type="match status" value="1"/>
</dbReference>
<dbReference type="InterPro" id="IPR038461">
    <property type="entry name" value="Schlafen_AlbA_2_dom_sf"/>
</dbReference>
<dbReference type="Proteomes" id="UP000681035">
    <property type="component" value="Chromosome"/>
</dbReference>
<name>A0A810Q5B5_9FIRM</name>
<feature type="domain" description="Schlafen AlbA-2" evidence="1">
    <location>
        <begin position="8"/>
        <end position="122"/>
    </location>
</feature>
<evidence type="ECO:0000313" key="2">
    <source>
        <dbReference type="EMBL" id="BCK80631.1"/>
    </source>
</evidence>
<dbReference type="PANTHER" id="PTHR30595:SF6">
    <property type="entry name" value="SCHLAFEN ALBA-2 DOMAIN-CONTAINING PROTEIN"/>
    <property type="match status" value="1"/>
</dbReference>
<dbReference type="Gene3D" id="3.30.950.30">
    <property type="entry name" value="Schlafen, AAA domain"/>
    <property type="match status" value="1"/>
</dbReference>
<organism evidence="2 3">
    <name type="scientific">Vescimonas coprocola</name>
    <dbReference type="NCBI Taxonomy" id="2714355"/>
    <lineage>
        <taxon>Bacteria</taxon>
        <taxon>Bacillati</taxon>
        <taxon>Bacillota</taxon>
        <taxon>Clostridia</taxon>
        <taxon>Eubacteriales</taxon>
        <taxon>Oscillospiraceae</taxon>
        <taxon>Vescimonas</taxon>
    </lineage>
</organism>
<dbReference type="Gene3D" id="3.30.565.60">
    <property type="match status" value="1"/>
</dbReference>
<keyword evidence="3" id="KW-1185">Reference proteome</keyword>